<organism evidence="1 2">
    <name type="scientific">Natronosporangium hydrolyticum</name>
    <dbReference type="NCBI Taxonomy" id="2811111"/>
    <lineage>
        <taxon>Bacteria</taxon>
        <taxon>Bacillati</taxon>
        <taxon>Actinomycetota</taxon>
        <taxon>Actinomycetes</taxon>
        <taxon>Micromonosporales</taxon>
        <taxon>Micromonosporaceae</taxon>
        <taxon>Natronosporangium</taxon>
    </lineage>
</organism>
<dbReference type="InterPro" id="IPR023393">
    <property type="entry name" value="START-like_dom_sf"/>
</dbReference>
<keyword evidence="2" id="KW-1185">Reference proteome</keyword>
<evidence type="ECO:0000313" key="1">
    <source>
        <dbReference type="EMBL" id="QSB16773.1"/>
    </source>
</evidence>
<dbReference type="EMBL" id="CP070499">
    <property type="protein sequence ID" value="QSB16773.1"/>
    <property type="molecule type" value="Genomic_DNA"/>
</dbReference>
<evidence type="ECO:0000313" key="2">
    <source>
        <dbReference type="Proteomes" id="UP000662857"/>
    </source>
</evidence>
<dbReference type="Proteomes" id="UP000662857">
    <property type="component" value="Chromosome"/>
</dbReference>
<dbReference type="RefSeq" id="WP_239679011.1">
    <property type="nucleotide sequence ID" value="NZ_CP070499.1"/>
</dbReference>
<accession>A0A895YN88</accession>
<dbReference type="Pfam" id="PF10604">
    <property type="entry name" value="Polyketide_cyc2"/>
    <property type="match status" value="1"/>
</dbReference>
<dbReference type="InterPro" id="IPR019587">
    <property type="entry name" value="Polyketide_cyclase/dehydratase"/>
</dbReference>
<dbReference type="KEGG" id="nhy:JQS43_11105"/>
<dbReference type="CDD" id="cd07812">
    <property type="entry name" value="SRPBCC"/>
    <property type="match status" value="1"/>
</dbReference>
<dbReference type="AlphaFoldDB" id="A0A895YN88"/>
<reference evidence="1" key="1">
    <citation type="submission" date="2021-02" db="EMBL/GenBank/DDBJ databases">
        <title>Natrosporangium hydrolyticum gen. nov., sp. nov, a haloalkaliphilic actinobacterium from a soda solonchak soil.</title>
        <authorList>
            <person name="Sorokin D.Y."/>
            <person name="Khijniak T.V."/>
            <person name="Zakharycheva A.P."/>
            <person name="Boueva O.V."/>
            <person name="Ariskina E.V."/>
            <person name="Hahnke R.L."/>
            <person name="Bunk B."/>
            <person name="Sproer C."/>
            <person name="Schumann P."/>
            <person name="Evtushenko L.I."/>
            <person name="Kublanov I.V."/>
        </authorList>
    </citation>
    <scope>NUCLEOTIDE SEQUENCE</scope>
    <source>
        <strain evidence="1">DSM 106523</strain>
    </source>
</reference>
<dbReference type="Gene3D" id="3.30.530.20">
    <property type="match status" value="1"/>
</dbReference>
<name>A0A895YN88_9ACTN</name>
<sequence length="168" mass="18358">MRRYDLVDEARIPAPPNVVWESLIAELRGAGRWWVPHNTFRAGPVGPEQIGGETEVTVHPKGVDKGGPKLRFTARTKAVEPGRRLSADYISGAFRGRCEFLLHPIDGTGHTLIGMRFEADPQGMLKLLSKLTDIGAQHSAATQHAFASLAAQLADDTADSRPKQEILQ</sequence>
<gene>
    <name evidence="1" type="ORF">JQS43_11105</name>
</gene>
<proteinExistence type="predicted"/>
<protein>
    <submittedName>
        <fullName evidence="1">SRPBCC family protein</fullName>
    </submittedName>
</protein>
<dbReference type="SUPFAM" id="SSF55961">
    <property type="entry name" value="Bet v1-like"/>
    <property type="match status" value="1"/>
</dbReference>